<dbReference type="Proteomes" id="UP001153076">
    <property type="component" value="Unassembled WGS sequence"/>
</dbReference>
<feature type="region of interest" description="Disordered" evidence="1">
    <location>
        <begin position="346"/>
        <end position="385"/>
    </location>
</feature>
<dbReference type="GO" id="GO:0005634">
    <property type="term" value="C:nucleus"/>
    <property type="evidence" value="ECO:0007669"/>
    <property type="project" value="TreeGrafter"/>
</dbReference>
<protein>
    <submittedName>
        <fullName evidence="2">Uncharacterized protein</fullName>
    </submittedName>
</protein>
<dbReference type="PANTHER" id="PTHR34105:SF1">
    <property type="entry name" value="PROLINE-, GLUTAMIC ACID- AND LEUCINE-RICH PROTEIN 1"/>
    <property type="match status" value="1"/>
</dbReference>
<name>A0A9Q1QM13_9CARY</name>
<feature type="region of interest" description="Disordered" evidence="1">
    <location>
        <begin position="403"/>
        <end position="432"/>
    </location>
</feature>
<feature type="compositionally biased region" description="Acidic residues" evidence="1">
    <location>
        <begin position="421"/>
        <end position="432"/>
    </location>
</feature>
<feature type="compositionally biased region" description="Basic and acidic residues" evidence="1">
    <location>
        <begin position="260"/>
        <end position="280"/>
    </location>
</feature>
<feature type="region of interest" description="Disordered" evidence="1">
    <location>
        <begin position="252"/>
        <end position="306"/>
    </location>
</feature>
<comment type="caution">
    <text evidence="2">The sequence shown here is derived from an EMBL/GenBank/DDBJ whole genome shotgun (WGS) entry which is preliminary data.</text>
</comment>
<dbReference type="PANTHER" id="PTHR34105">
    <property type="entry name" value="PROLINE-, GLUTAMIC ACID- AND LEUCINE-RICH PROTEIN 1"/>
    <property type="match status" value="1"/>
</dbReference>
<evidence type="ECO:0000313" key="3">
    <source>
        <dbReference type="Proteomes" id="UP001153076"/>
    </source>
</evidence>
<sequence>MALYISQEVISNGFIDLKLAGPGSDGACVSEVLPIEATSQRQPKKRKHGTVTALPVEQHASFGSGVKASKESPTSIALKIAAVEALEALLIVGGALRSDSWRRRVDHLLIEVATNAFRMGWSHDGKPFLPQEPKVTWEDFQLVALHALLASLLSPAGTRPPYLAQGLELFCKGKSGTGTKIAEFCAQALLALEVLVHPRALPFIDISSGMADFGGKKYKSPLVDGKIRTGNYGIPHDVYDFLNDVYLQNNSGSEVQPAEPNKRVHFDKKSVDIPRSRDLEPQNIVDPAPNTSTPSKRDGSAPAPCNVQIEAKGDGVMQDVEHHDDPDKASRETDLTTALEALAPITGLGTKRGLEKDVSDAETPAFPRRPSESSGQAPASIGFESIPGVEGAVSARGDDNVFKVSAAEADDEQSDSFPDIVDADPDTDSGSE</sequence>
<dbReference type="OrthoDB" id="1750246at2759"/>
<proteinExistence type="predicted"/>
<gene>
    <name evidence="2" type="ORF">Cgig2_022555</name>
</gene>
<dbReference type="GO" id="GO:0006364">
    <property type="term" value="P:rRNA processing"/>
    <property type="evidence" value="ECO:0007669"/>
    <property type="project" value="TreeGrafter"/>
</dbReference>
<evidence type="ECO:0000313" key="2">
    <source>
        <dbReference type="EMBL" id="KAJ8445035.1"/>
    </source>
</evidence>
<dbReference type="AlphaFoldDB" id="A0A9Q1QM13"/>
<accession>A0A9Q1QM13</accession>
<evidence type="ECO:0000256" key="1">
    <source>
        <dbReference type="SAM" id="MobiDB-lite"/>
    </source>
</evidence>
<keyword evidence="3" id="KW-1185">Reference proteome</keyword>
<dbReference type="EMBL" id="JAKOGI010000081">
    <property type="protein sequence ID" value="KAJ8445035.1"/>
    <property type="molecule type" value="Genomic_DNA"/>
</dbReference>
<organism evidence="2 3">
    <name type="scientific">Carnegiea gigantea</name>
    <dbReference type="NCBI Taxonomy" id="171969"/>
    <lineage>
        <taxon>Eukaryota</taxon>
        <taxon>Viridiplantae</taxon>
        <taxon>Streptophyta</taxon>
        <taxon>Embryophyta</taxon>
        <taxon>Tracheophyta</taxon>
        <taxon>Spermatophyta</taxon>
        <taxon>Magnoliopsida</taxon>
        <taxon>eudicotyledons</taxon>
        <taxon>Gunneridae</taxon>
        <taxon>Pentapetalae</taxon>
        <taxon>Caryophyllales</taxon>
        <taxon>Cactineae</taxon>
        <taxon>Cactaceae</taxon>
        <taxon>Cactoideae</taxon>
        <taxon>Echinocereeae</taxon>
        <taxon>Carnegiea</taxon>
    </lineage>
</organism>
<reference evidence="2" key="1">
    <citation type="submission" date="2022-04" db="EMBL/GenBank/DDBJ databases">
        <title>Carnegiea gigantea Genome sequencing and assembly v2.</title>
        <authorList>
            <person name="Copetti D."/>
            <person name="Sanderson M.J."/>
            <person name="Burquez A."/>
            <person name="Wojciechowski M.F."/>
        </authorList>
    </citation>
    <scope>NUCLEOTIDE SEQUENCE</scope>
    <source>
        <strain evidence="2">SGP5-SGP5p</strain>
        <tissue evidence="2">Aerial part</tissue>
    </source>
</reference>